<keyword evidence="3" id="KW-1185">Reference proteome</keyword>
<sequence>MPYWLESDTYADDPVWDVLAGGRADRVDQLQAAYTRLKSAASHQLTDGYLTEGTALRYCRGRRQLLDLLCTSVLDQPPRLHRPGDECTCLGDTPWIEGYSFRIHAFLRRNPSKAEYLRNRAQRADLKDPRLKAMVYDRDGGSCRYCRSGPLSPKAGRARDRRKVLSYDHVDPDQPAGPDGSGLVVACGRCNEAKGHRTPYEADMALLPAPTAAERAAWTARGTVLQDLPDQTRITAETAPDHRSDADPVTDRTTDPPDVPTADPDDNTGGDVRPDHDDHQHDQPVPWSGKGAGTGRGGHPTDPPPAPPLRPQQPRAPDSPDIYHRRSRAPAPADPYIWPPGAVPVQPPPSEDHHGKP</sequence>
<proteinExistence type="predicted"/>
<accession>A0A1C6VDR6</accession>
<feature type="region of interest" description="Disordered" evidence="1">
    <location>
        <begin position="228"/>
        <end position="357"/>
    </location>
</feature>
<protein>
    <recommendedName>
        <fullName evidence="4">HNH endonuclease</fullName>
    </recommendedName>
</protein>
<evidence type="ECO:0000313" key="2">
    <source>
        <dbReference type="EMBL" id="SCL64503.1"/>
    </source>
</evidence>
<feature type="compositionally biased region" description="Basic and acidic residues" evidence="1">
    <location>
        <begin position="272"/>
        <end position="282"/>
    </location>
</feature>
<dbReference type="PANTHER" id="PTHR33877">
    <property type="entry name" value="SLL1193 PROTEIN"/>
    <property type="match status" value="1"/>
</dbReference>
<dbReference type="PANTHER" id="PTHR33877:SF2">
    <property type="entry name" value="OS07G0170200 PROTEIN"/>
    <property type="match status" value="1"/>
</dbReference>
<dbReference type="STRING" id="683228.GA0070617_5490"/>
<reference evidence="2 3" key="1">
    <citation type="submission" date="2016-06" db="EMBL/GenBank/DDBJ databases">
        <authorList>
            <person name="Kjaerup R.B."/>
            <person name="Dalgaard T.S."/>
            <person name="Juul-Madsen H.R."/>
        </authorList>
    </citation>
    <scope>NUCLEOTIDE SEQUENCE [LARGE SCALE GENOMIC DNA]</scope>
    <source>
        <strain evidence="2 3">DSM 45577</strain>
    </source>
</reference>
<feature type="compositionally biased region" description="Pro residues" evidence="1">
    <location>
        <begin position="301"/>
        <end position="311"/>
    </location>
</feature>
<evidence type="ECO:0000256" key="1">
    <source>
        <dbReference type="SAM" id="MobiDB-lite"/>
    </source>
</evidence>
<dbReference type="Gene3D" id="1.10.30.50">
    <property type="match status" value="1"/>
</dbReference>
<dbReference type="Proteomes" id="UP000198937">
    <property type="component" value="Unassembled WGS sequence"/>
</dbReference>
<dbReference type="InterPro" id="IPR052892">
    <property type="entry name" value="NA-targeting_endonuclease"/>
</dbReference>
<feature type="compositionally biased region" description="Basic and acidic residues" evidence="1">
    <location>
        <begin position="239"/>
        <end position="255"/>
    </location>
</feature>
<evidence type="ECO:0000313" key="3">
    <source>
        <dbReference type="Proteomes" id="UP000198937"/>
    </source>
</evidence>
<name>A0A1C6VDR6_9ACTN</name>
<feature type="compositionally biased region" description="Pro residues" evidence="1">
    <location>
        <begin position="337"/>
        <end position="349"/>
    </location>
</feature>
<gene>
    <name evidence="2" type="ORF">GA0070617_5490</name>
</gene>
<dbReference type="AlphaFoldDB" id="A0A1C6VDR6"/>
<organism evidence="2 3">
    <name type="scientific">Micromonospora yangpuensis</name>
    <dbReference type="NCBI Taxonomy" id="683228"/>
    <lineage>
        <taxon>Bacteria</taxon>
        <taxon>Bacillati</taxon>
        <taxon>Actinomycetota</taxon>
        <taxon>Actinomycetes</taxon>
        <taxon>Micromonosporales</taxon>
        <taxon>Micromonosporaceae</taxon>
        <taxon>Micromonospora</taxon>
    </lineage>
</organism>
<evidence type="ECO:0008006" key="4">
    <source>
        <dbReference type="Google" id="ProtNLM"/>
    </source>
</evidence>
<dbReference type="EMBL" id="FMIA01000002">
    <property type="protein sequence ID" value="SCL64503.1"/>
    <property type="molecule type" value="Genomic_DNA"/>
</dbReference>